<dbReference type="CDD" id="cd02440">
    <property type="entry name" value="AdoMet_MTases"/>
    <property type="match status" value="1"/>
</dbReference>
<dbReference type="Proteomes" id="UP000002315">
    <property type="component" value="Chromosome"/>
</dbReference>
<name>E3GW05_METFV</name>
<dbReference type="InterPro" id="IPR029063">
    <property type="entry name" value="SAM-dependent_MTases_sf"/>
</dbReference>
<evidence type="ECO:0000313" key="2">
    <source>
        <dbReference type="EMBL" id="ADP77770.1"/>
    </source>
</evidence>
<evidence type="ECO:0000313" key="3">
    <source>
        <dbReference type="Proteomes" id="UP000002315"/>
    </source>
</evidence>
<dbReference type="InterPro" id="IPR050723">
    <property type="entry name" value="CFA/CMAS"/>
</dbReference>
<dbReference type="SUPFAM" id="SSF53335">
    <property type="entry name" value="S-adenosyl-L-methionine-dependent methyltransferases"/>
    <property type="match status" value="1"/>
</dbReference>
<accession>E3GW05</accession>
<evidence type="ECO:0000259" key="1">
    <source>
        <dbReference type="Pfam" id="PF13847"/>
    </source>
</evidence>
<dbReference type="HOGENOM" id="CLU_060275_0_0_2"/>
<dbReference type="GO" id="GO:0008168">
    <property type="term" value="F:methyltransferase activity"/>
    <property type="evidence" value="ECO:0007669"/>
    <property type="project" value="UniProtKB-KW"/>
</dbReference>
<sequence>MFGDSFFIFLNFVVIKLEIDWNELWKEKIKIYSKNIDWDSRAKKFNKAIKCNNDYSINVLKRIKLDPEWSVLDVGCGPGTLAIPIAKEVKHVTAVDISKEMLKLLKKNAEKEGISNINIVNADFKDIDIEKIKPHDVVIASRFCGLTGDLKYELKKLDSLAKKYVYITSLAQDRKLNLKIYKALGKPIFPTYIFIYNVLYQLGIFANVEIFDSKIYQVFKNIDEAVNDWKWFMKLNKKEEKILRNIISSNLKKTQNGFIYQDKVKWALIWWRKL</sequence>
<dbReference type="Gene3D" id="3.40.50.150">
    <property type="entry name" value="Vaccinia Virus protein VP39"/>
    <property type="match status" value="1"/>
</dbReference>
<reference evidence="2 3" key="1">
    <citation type="journal article" date="2010" name="Stand. Genomic Sci.">
        <title>Complete genome sequence of Methanothermus fervidus type strain (V24S).</title>
        <authorList>
            <person name="Anderson I."/>
            <person name="Djao O.D."/>
            <person name="Misra M."/>
            <person name="Chertkov O."/>
            <person name="Nolan M."/>
            <person name="Lucas S."/>
            <person name="Lapidus A."/>
            <person name="Del Rio T.G."/>
            <person name="Tice H."/>
            <person name="Cheng J.F."/>
            <person name="Tapia R."/>
            <person name="Han C."/>
            <person name="Goodwin L."/>
            <person name="Pitluck S."/>
            <person name="Liolios K."/>
            <person name="Ivanova N."/>
            <person name="Mavromatis K."/>
            <person name="Mikhailova N."/>
            <person name="Pati A."/>
            <person name="Brambilla E."/>
            <person name="Chen A."/>
            <person name="Palaniappan K."/>
            <person name="Land M."/>
            <person name="Hauser L."/>
            <person name="Chang Y.J."/>
            <person name="Jeffries C.D."/>
            <person name="Sikorski J."/>
            <person name="Spring S."/>
            <person name="Rohde M."/>
            <person name="Eichinger K."/>
            <person name="Huber H."/>
            <person name="Wirth R."/>
            <person name="Goker M."/>
            <person name="Detter J.C."/>
            <person name="Woyke T."/>
            <person name="Bristow J."/>
            <person name="Eisen J.A."/>
            <person name="Markowitz V."/>
            <person name="Hugenholtz P."/>
            <person name="Klenk H.P."/>
            <person name="Kyrpides N.C."/>
        </authorList>
    </citation>
    <scope>NUCLEOTIDE SEQUENCE [LARGE SCALE GENOMIC DNA]</scope>
    <source>
        <strain evidence="3">ATCC 43054 / DSM 2088 / JCM 10308 / V24 S</strain>
    </source>
</reference>
<dbReference type="KEGG" id="mfv:Mfer_0974"/>
<keyword evidence="2" id="KW-0489">Methyltransferase</keyword>
<dbReference type="GO" id="GO:0032259">
    <property type="term" value="P:methylation"/>
    <property type="evidence" value="ECO:0007669"/>
    <property type="project" value="UniProtKB-KW"/>
</dbReference>
<dbReference type="PANTHER" id="PTHR43667">
    <property type="entry name" value="CYCLOPROPANE-FATTY-ACYL-PHOSPHOLIPID SYNTHASE"/>
    <property type="match status" value="1"/>
</dbReference>
<dbReference type="EMBL" id="CP002278">
    <property type="protein sequence ID" value="ADP77770.1"/>
    <property type="molecule type" value="Genomic_DNA"/>
</dbReference>
<dbReference type="InterPro" id="IPR025714">
    <property type="entry name" value="Methyltranfer_dom"/>
</dbReference>
<feature type="domain" description="Methyltransferase" evidence="1">
    <location>
        <begin position="67"/>
        <end position="169"/>
    </location>
</feature>
<keyword evidence="3" id="KW-1185">Reference proteome</keyword>
<keyword evidence="2" id="KW-0808">Transferase</keyword>
<dbReference type="AlphaFoldDB" id="E3GW05"/>
<proteinExistence type="predicted"/>
<organism evidence="2 3">
    <name type="scientific">Methanothermus fervidus (strain ATCC 43054 / DSM 2088 / JCM 10308 / V24 S)</name>
    <dbReference type="NCBI Taxonomy" id="523846"/>
    <lineage>
        <taxon>Archaea</taxon>
        <taxon>Methanobacteriati</taxon>
        <taxon>Methanobacteriota</taxon>
        <taxon>Methanomada group</taxon>
        <taxon>Methanobacteria</taxon>
        <taxon>Methanobacteriales</taxon>
        <taxon>Methanothermaceae</taxon>
        <taxon>Methanothermus</taxon>
    </lineage>
</organism>
<dbReference type="STRING" id="523846.Mfer_0974"/>
<gene>
    <name evidence="2" type="ordered locus">Mfer_0974</name>
</gene>
<dbReference type="Pfam" id="PF13847">
    <property type="entry name" value="Methyltransf_31"/>
    <property type="match status" value="1"/>
</dbReference>
<protein>
    <submittedName>
        <fullName evidence="2">Methyltransferase type 11</fullName>
    </submittedName>
</protein>
<dbReference type="PANTHER" id="PTHR43667:SF2">
    <property type="entry name" value="FATTY ACID C-METHYL TRANSFERASE"/>
    <property type="match status" value="1"/>
</dbReference>